<keyword evidence="3 6" id="KW-0547">Nucleotide-binding</keyword>
<evidence type="ECO:0000256" key="6">
    <source>
        <dbReference type="PROSITE-ProRule" id="PRU10141"/>
    </source>
</evidence>
<keyword evidence="1 7" id="KW-0723">Serine/threonine-protein kinase</keyword>
<evidence type="ECO:0000256" key="1">
    <source>
        <dbReference type="ARBA" id="ARBA00022527"/>
    </source>
</evidence>
<dbReference type="PANTHER" id="PTHR24058:SF17">
    <property type="entry name" value="HOMEODOMAIN INTERACTING PROTEIN KINASE, ISOFORM D"/>
    <property type="match status" value="1"/>
</dbReference>
<dbReference type="GO" id="GO:0005737">
    <property type="term" value="C:cytoplasm"/>
    <property type="evidence" value="ECO:0007669"/>
    <property type="project" value="TreeGrafter"/>
</dbReference>
<dbReference type="PROSITE" id="PS00108">
    <property type="entry name" value="PROTEIN_KINASE_ST"/>
    <property type="match status" value="1"/>
</dbReference>
<keyword evidence="9" id="KW-0238">DNA-binding</keyword>
<dbReference type="AlphaFoldDB" id="A0AAV1NLU2"/>
<dbReference type="GO" id="GO:0005524">
    <property type="term" value="F:ATP binding"/>
    <property type="evidence" value="ECO:0007669"/>
    <property type="project" value="UniProtKB-UniRule"/>
</dbReference>
<proteinExistence type="inferred from homology"/>
<dbReference type="SUPFAM" id="SSF56112">
    <property type="entry name" value="Protein kinase-like (PK-like)"/>
    <property type="match status" value="1"/>
</dbReference>
<dbReference type="PROSITE" id="PS00107">
    <property type="entry name" value="PROTEIN_KINASE_ATP"/>
    <property type="match status" value="1"/>
</dbReference>
<evidence type="ECO:0000259" key="8">
    <source>
        <dbReference type="PROSITE" id="PS50011"/>
    </source>
</evidence>
<evidence type="ECO:0000256" key="2">
    <source>
        <dbReference type="ARBA" id="ARBA00022679"/>
    </source>
</evidence>
<dbReference type="GO" id="GO:0003677">
    <property type="term" value="F:DNA binding"/>
    <property type="evidence" value="ECO:0007669"/>
    <property type="project" value="UniProtKB-KW"/>
</dbReference>
<name>A0AAV1NLU2_SCOSC</name>
<dbReference type="Gene3D" id="1.10.510.10">
    <property type="entry name" value="Transferase(Phosphotransferase) domain 1"/>
    <property type="match status" value="1"/>
</dbReference>
<dbReference type="GO" id="GO:0004713">
    <property type="term" value="F:protein tyrosine kinase activity"/>
    <property type="evidence" value="ECO:0007669"/>
    <property type="project" value="TreeGrafter"/>
</dbReference>
<dbReference type="Proteomes" id="UP001314229">
    <property type="component" value="Unassembled WGS sequence"/>
</dbReference>
<organism evidence="9 10">
    <name type="scientific">Scomber scombrus</name>
    <name type="common">Atlantic mackerel</name>
    <name type="synonym">Scomber vernalis</name>
    <dbReference type="NCBI Taxonomy" id="13677"/>
    <lineage>
        <taxon>Eukaryota</taxon>
        <taxon>Metazoa</taxon>
        <taxon>Chordata</taxon>
        <taxon>Craniata</taxon>
        <taxon>Vertebrata</taxon>
        <taxon>Euteleostomi</taxon>
        <taxon>Actinopterygii</taxon>
        <taxon>Neopterygii</taxon>
        <taxon>Teleostei</taxon>
        <taxon>Neoteleostei</taxon>
        <taxon>Acanthomorphata</taxon>
        <taxon>Pelagiaria</taxon>
        <taxon>Scombriformes</taxon>
        <taxon>Scombridae</taxon>
        <taxon>Scomber</taxon>
    </lineage>
</organism>
<keyword evidence="2" id="KW-0808">Transferase</keyword>
<dbReference type="PANTHER" id="PTHR24058">
    <property type="entry name" value="DUAL SPECIFICITY PROTEIN KINASE"/>
    <property type="match status" value="1"/>
</dbReference>
<dbReference type="InterPro" id="IPR011009">
    <property type="entry name" value="Kinase-like_dom_sf"/>
</dbReference>
<dbReference type="PROSITE" id="PS50011">
    <property type="entry name" value="PROTEIN_KINASE_DOM"/>
    <property type="match status" value="1"/>
</dbReference>
<keyword evidence="4 9" id="KW-0418">Kinase</keyword>
<gene>
    <name evidence="9" type="ORF">FSCOSCO3_A030253</name>
</gene>
<reference evidence="9 10" key="1">
    <citation type="submission" date="2024-01" db="EMBL/GenBank/DDBJ databases">
        <authorList>
            <person name="Alioto T."/>
            <person name="Alioto T."/>
            <person name="Gomez Garrido J."/>
        </authorList>
    </citation>
    <scope>NUCLEOTIDE SEQUENCE [LARGE SCALE GENOMIC DNA]</scope>
</reference>
<comment type="caution">
    <text evidence="9">The sequence shown here is derived from an EMBL/GenBank/DDBJ whole genome shotgun (WGS) entry which is preliminary data.</text>
</comment>
<keyword evidence="5 6" id="KW-0067">ATP-binding</keyword>
<dbReference type="InterPro" id="IPR017441">
    <property type="entry name" value="Protein_kinase_ATP_BS"/>
</dbReference>
<evidence type="ECO:0000256" key="7">
    <source>
        <dbReference type="RuleBase" id="RU000304"/>
    </source>
</evidence>
<sequence length="437" mass="49219">MEDTSSSSSSSDSVFTIPNNYRLVDFVGKGDYGLVAKCIRSDTGEAVALKISRYSYTAAQEASILQYLMEKNLDQNNIVKFYDWDQIKNTTSLVFELLDVNLSQYMAEHSENRLPLKDIRFIIKELATALSALRSAGVIHSDIKPKNIMLAKDQKQLVGVKLIDFGLAFHTREAVVGGYYQIPYYRAPEIILGLPFTEAIDLWSLGVVMGQMMFGSLIFPWFVEYSQMKTICEILGQPADHLLDAGLKTKDFFIKNSSDQWMMTLSKEMVSDEEAQEWMQAVELLKAIFQVDANKRITPTGVLNHPFITQSYISETLQPVANEPSTRQAWPDIMRAETAIGADCSTQDCQGDRNTTSEYSIETLMLDPKPVALPDTTKEIQTITTTELDQTTTAWVKDQARSPFSSAMPSLLLETHSCIDPRFYNRFQMVLEGCSEL</sequence>
<dbReference type="SMART" id="SM00220">
    <property type="entry name" value="S_TKc"/>
    <property type="match status" value="1"/>
</dbReference>
<dbReference type="InterPro" id="IPR000719">
    <property type="entry name" value="Prot_kinase_dom"/>
</dbReference>
<protein>
    <submittedName>
        <fullName evidence="9">Homeodomain-interacting protein kinase 1-like isoform X1</fullName>
    </submittedName>
</protein>
<dbReference type="Gene3D" id="3.30.200.20">
    <property type="entry name" value="Phosphorylase Kinase, domain 1"/>
    <property type="match status" value="1"/>
</dbReference>
<evidence type="ECO:0000256" key="5">
    <source>
        <dbReference type="ARBA" id="ARBA00022840"/>
    </source>
</evidence>
<feature type="binding site" evidence="6">
    <location>
        <position position="50"/>
    </location>
    <ligand>
        <name>ATP</name>
        <dbReference type="ChEBI" id="CHEBI:30616"/>
    </ligand>
</feature>
<comment type="similarity">
    <text evidence="7">Belongs to the protein kinase superfamily.</text>
</comment>
<dbReference type="GO" id="GO:0004674">
    <property type="term" value="F:protein serine/threonine kinase activity"/>
    <property type="evidence" value="ECO:0007669"/>
    <property type="project" value="UniProtKB-KW"/>
</dbReference>
<keyword evidence="10" id="KW-1185">Reference proteome</keyword>
<evidence type="ECO:0000313" key="9">
    <source>
        <dbReference type="EMBL" id="CAK6960003.1"/>
    </source>
</evidence>
<evidence type="ECO:0000256" key="4">
    <source>
        <dbReference type="ARBA" id="ARBA00022777"/>
    </source>
</evidence>
<accession>A0AAV1NLU2</accession>
<evidence type="ECO:0000313" key="10">
    <source>
        <dbReference type="Proteomes" id="UP001314229"/>
    </source>
</evidence>
<dbReference type="GO" id="GO:0005634">
    <property type="term" value="C:nucleus"/>
    <property type="evidence" value="ECO:0007669"/>
    <property type="project" value="TreeGrafter"/>
</dbReference>
<feature type="domain" description="Protein kinase" evidence="8">
    <location>
        <begin position="21"/>
        <end position="308"/>
    </location>
</feature>
<dbReference type="InterPro" id="IPR050494">
    <property type="entry name" value="Ser_Thr_dual-spec_kinase"/>
</dbReference>
<dbReference type="EMBL" id="CAWUFR010000042">
    <property type="protein sequence ID" value="CAK6960003.1"/>
    <property type="molecule type" value="Genomic_DNA"/>
</dbReference>
<dbReference type="Pfam" id="PF00069">
    <property type="entry name" value="Pkinase"/>
    <property type="match status" value="1"/>
</dbReference>
<keyword evidence="9" id="KW-0371">Homeobox</keyword>
<dbReference type="InterPro" id="IPR008271">
    <property type="entry name" value="Ser/Thr_kinase_AS"/>
</dbReference>
<evidence type="ECO:0000256" key="3">
    <source>
        <dbReference type="ARBA" id="ARBA00022741"/>
    </source>
</evidence>